<reference evidence="1 2" key="1">
    <citation type="submission" date="2022-09" db="EMBL/GenBank/DDBJ databases">
        <authorList>
            <person name="Palmer J.M."/>
        </authorList>
    </citation>
    <scope>NUCLEOTIDE SEQUENCE [LARGE SCALE GENOMIC DNA]</scope>
    <source>
        <strain evidence="1 2">DSM 7382</strain>
    </source>
</reference>
<dbReference type="EMBL" id="JASBNA010000048">
    <property type="protein sequence ID" value="KAK7680611.1"/>
    <property type="molecule type" value="Genomic_DNA"/>
</dbReference>
<gene>
    <name evidence="1" type="ORF">QCA50_016393</name>
</gene>
<comment type="caution">
    <text evidence="1">The sequence shown here is derived from an EMBL/GenBank/DDBJ whole genome shotgun (WGS) entry which is preliminary data.</text>
</comment>
<name>A0AAW0FTA7_9APHY</name>
<evidence type="ECO:0000313" key="2">
    <source>
        <dbReference type="Proteomes" id="UP001385951"/>
    </source>
</evidence>
<protein>
    <submittedName>
        <fullName evidence="1">Uncharacterized protein</fullName>
    </submittedName>
</protein>
<organism evidence="1 2">
    <name type="scientific">Cerrena zonata</name>
    <dbReference type="NCBI Taxonomy" id="2478898"/>
    <lineage>
        <taxon>Eukaryota</taxon>
        <taxon>Fungi</taxon>
        <taxon>Dikarya</taxon>
        <taxon>Basidiomycota</taxon>
        <taxon>Agaricomycotina</taxon>
        <taxon>Agaricomycetes</taxon>
        <taxon>Polyporales</taxon>
        <taxon>Cerrenaceae</taxon>
        <taxon>Cerrena</taxon>
    </lineage>
</organism>
<keyword evidence="2" id="KW-1185">Reference proteome</keyword>
<proteinExistence type="predicted"/>
<accession>A0AAW0FTA7</accession>
<dbReference type="Proteomes" id="UP001385951">
    <property type="component" value="Unassembled WGS sequence"/>
</dbReference>
<evidence type="ECO:0000313" key="1">
    <source>
        <dbReference type="EMBL" id="KAK7680611.1"/>
    </source>
</evidence>
<dbReference type="AlphaFoldDB" id="A0AAW0FTA7"/>
<sequence>MRAIVYAPLARPSPLNVSPSRTSNACPQATHMTEIPWERGLCMQISISQDSRWRDMEIVWKCTTSRKPHTISSPAQLVLDDRPVILRSILAPTDSEKTGDATITVSLRH</sequence>